<dbReference type="PROSITE" id="PS50222">
    <property type="entry name" value="EF_HAND_2"/>
    <property type="match status" value="4"/>
</dbReference>
<dbReference type="Pfam" id="PF13499">
    <property type="entry name" value="EF-hand_7"/>
    <property type="match status" value="2"/>
</dbReference>
<evidence type="ECO:0000313" key="6">
    <source>
        <dbReference type="Proteomes" id="UP001515480"/>
    </source>
</evidence>
<protein>
    <recommendedName>
        <fullName evidence="4">EF-hand domain-containing protein</fullName>
    </recommendedName>
</protein>
<evidence type="ECO:0000256" key="2">
    <source>
        <dbReference type="ARBA" id="ARBA00022737"/>
    </source>
</evidence>
<organism evidence="5 6">
    <name type="scientific">Prymnesium parvum</name>
    <name type="common">Toxic golden alga</name>
    <dbReference type="NCBI Taxonomy" id="97485"/>
    <lineage>
        <taxon>Eukaryota</taxon>
        <taxon>Haptista</taxon>
        <taxon>Haptophyta</taxon>
        <taxon>Prymnesiophyceae</taxon>
        <taxon>Prymnesiales</taxon>
        <taxon>Prymnesiaceae</taxon>
        <taxon>Prymnesium</taxon>
    </lineage>
</organism>
<dbReference type="PANTHER" id="PTHR34524:SF6">
    <property type="entry name" value="CALCYPHOSINE LIKE"/>
    <property type="match status" value="1"/>
</dbReference>
<dbReference type="AlphaFoldDB" id="A0AB34JHH6"/>
<feature type="domain" description="EF-hand" evidence="4">
    <location>
        <begin position="66"/>
        <end position="101"/>
    </location>
</feature>
<dbReference type="EMBL" id="JBGBPQ010000008">
    <property type="protein sequence ID" value="KAL1520562.1"/>
    <property type="molecule type" value="Genomic_DNA"/>
</dbReference>
<evidence type="ECO:0000256" key="1">
    <source>
        <dbReference type="ARBA" id="ARBA00022723"/>
    </source>
</evidence>
<dbReference type="Gene3D" id="1.10.238.10">
    <property type="entry name" value="EF-hand"/>
    <property type="match status" value="3"/>
</dbReference>
<evidence type="ECO:0000313" key="5">
    <source>
        <dbReference type="EMBL" id="KAL1520562.1"/>
    </source>
</evidence>
<evidence type="ECO:0000256" key="3">
    <source>
        <dbReference type="ARBA" id="ARBA00022837"/>
    </source>
</evidence>
<dbReference type="Proteomes" id="UP001515480">
    <property type="component" value="Unassembled WGS sequence"/>
</dbReference>
<dbReference type="GO" id="GO:0005509">
    <property type="term" value="F:calcium ion binding"/>
    <property type="evidence" value="ECO:0007669"/>
    <property type="project" value="InterPro"/>
</dbReference>
<comment type="caution">
    <text evidence="5">The sequence shown here is derived from an EMBL/GenBank/DDBJ whole genome shotgun (WGS) entry which is preliminary data.</text>
</comment>
<dbReference type="InterPro" id="IPR002048">
    <property type="entry name" value="EF_hand_dom"/>
</dbReference>
<proteinExistence type="predicted"/>
<reference evidence="5 6" key="1">
    <citation type="journal article" date="2024" name="Science">
        <title>Giant polyketide synthase enzymes in the biosynthesis of giant marine polyether toxins.</title>
        <authorList>
            <person name="Fallon T.R."/>
            <person name="Shende V.V."/>
            <person name="Wierzbicki I.H."/>
            <person name="Pendleton A.L."/>
            <person name="Watervoot N.F."/>
            <person name="Auber R.P."/>
            <person name="Gonzalez D.J."/>
            <person name="Wisecaver J.H."/>
            <person name="Moore B.S."/>
        </authorList>
    </citation>
    <scope>NUCLEOTIDE SEQUENCE [LARGE SCALE GENOMIC DNA]</scope>
    <source>
        <strain evidence="5 6">12B1</strain>
    </source>
</reference>
<keyword evidence="6" id="KW-1185">Reference proteome</keyword>
<dbReference type="InterPro" id="IPR051581">
    <property type="entry name" value="Ca-bind"/>
</dbReference>
<name>A0AB34JHH6_PRYPA</name>
<feature type="domain" description="EF-hand" evidence="4">
    <location>
        <begin position="30"/>
        <end position="65"/>
    </location>
</feature>
<evidence type="ECO:0000259" key="4">
    <source>
        <dbReference type="PROSITE" id="PS50222"/>
    </source>
</evidence>
<dbReference type="InterPro" id="IPR011992">
    <property type="entry name" value="EF-hand-dom_pair"/>
</dbReference>
<dbReference type="SUPFAM" id="SSF47473">
    <property type="entry name" value="EF-hand"/>
    <property type="match status" value="2"/>
</dbReference>
<dbReference type="SMART" id="SM00054">
    <property type="entry name" value="EFh"/>
    <property type="match status" value="5"/>
</dbReference>
<dbReference type="CDD" id="cd00051">
    <property type="entry name" value="EFh"/>
    <property type="match status" value="2"/>
</dbReference>
<keyword evidence="3" id="KW-0106">Calcium</keyword>
<dbReference type="InterPro" id="IPR018247">
    <property type="entry name" value="EF_Hand_1_Ca_BS"/>
</dbReference>
<feature type="domain" description="EF-hand" evidence="4">
    <location>
        <begin position="243"/>
        <end position="278"/>
    </location>
</feature>
<feature type="domain" description="EF-hand" evidence="4">
    <location>
        <begin position="290"/>
        <end position="325"/>
    </location>
</feature>
<keyword evidence="2" id="KW-0677">Repeat</keyword>
<accession>A0AB34JHH6</accession>
<dbReference type="PROSITE" id="PS00018">
    <property type="entry name" value="EF_HAND_1"/>
    <property type="match status" value="4"/>
</dbReference>
<keyword evidence="1" id="KW-0479">Metal-binding</keyword>
<gene>
    <name evidence="5" type="ORF">AB1Y20_022138</name>
</gene>
<dbReference type="PANTHER" id="PTHR34524">
    <property type="entry name" value="CALCYPHOSIN"/>
    <property type="match status" value="1"/>
</dbReference>
<sequence length="377" mass="42999">MADYGSGESRVDEIMDRLRASLKRRSADSPGIRGLTRHFRICDRNKNHRLDREEFQKVVALNRLELSRSDIAILFLHFDRDGNGEIEYEEFLRTLRGRLRPPRLQLVNRVFEVLDRMGGGKGYLTADSIKDVYSTSKHPKVISGAMTKQEALQEFLQAFEGSKGNRDGVVTPTEWMEYYEEVSCSIDSDDYFCQMMVNTWAHLKKKNPDGSRSPAITYVASAEINRLEQKLKASIYEKSTSVNERNTAEQAFKNMDLDGSGNVSLEEFIAALERFGLQVVGAKDKCPGGWPREVVAALFSRFDADGSGSLDYKEFCKALYANEMRYEPKRTVGPPRNAQTGRLIGKPCYPPNEWLKESNHIFDPHREPFDGVTRRWG</sequence>